<evidence type="ECO:0000313" key="3">
    <source>
        <dbReference type="Proteomes" id="UP000053989"/>
    </source>
</evidence>
<organism evidence="2 3">
    <name type="scientific">Scleroderma citrinum Foug A</name>
    <dbReference type="NCBI Taxonomy" id="1036808"/>
    <lineage>
        <taxon>Eukaryota</taxon>
        <taxon>Fungi</taxon>
        <taxon>Dikarya</taxon>
        <taxon>Basidiomycota</taxon>
        <taxon>Agaricomycotina</taxon>
        <taxon>Agaricomycetes</taxon>
        <taxon>Agaricomycetidae</taxon>
        <taxon>Boletales</taxon>
        <taxon>Sclerodermatineae</taxon>
        <taxon>Sclerodermataceae</taxon>
        <taxon>Scleroderma</taxon>
    </lineage>
</organism>
<dbReference type="OrthoDB" id="4095724at2759"/>
<gene>
    <name evidence="2" type="ORF">SCLCIDRAFT_1211522</name>
</gene>
<accession>A0A0C2ZXX1</accession>
<name>A0A0C2ZXX1_9AGAM</name>
<dbReference type="EMBL" id="KN822018">
    <property type="protein sequence ID" value="KIM66288.1"/>
    <property type="molecule type" value="Genomic_DNA"/>
</dbReference>
<reference evidence="2 3" key="1">
    <citation type="submission" date="2014-04" db="EMBL/GenBank/DDBJ databases">
        <authorList>
            <consortium name="DOE Joint Genome Institute"/>
            <person name="Kuo A."/>
            <person name="Kohler A."/>
            <person name="Nagy L.G."/>
            <person name="Floudas D."/>
            <person name="Copeland A."/>
            <person name="Barry K.W."/>
            <person name="Cichocki N."/>
            <person name="Veneault-Fourrey C."/>
            <person name="LaButti K."/>
            <person name="Lindquist E.A."/>
            <person name="Lipzen A."/>
            <person name="Lundell T."/>
            <person name="Morin E."/>
            <person name="Murat C."/>
            <person name="Sun H."/>
            <person name="Tunlid A."/>
            <person name="Henrissat B."/>
            <person name="Grigoriev I.V."/>
            <person name="Hibbett D.S."/>
            <person name="Martin F."/>
            <person name="Nordberg H.P."/>
            <person name="Cantor M.N."/>
            <person name="Hua S.X."/>
        </authorList>
    </citation>
    <scope>NUCLEOTIDE SEQUENCE [LARGE SCALE GENOMIC DNA]</scope>
    <source>
        <strain evidence="2 3">Foug A</strain>
    </source>
</reference>
<evidence type="ECO:0000313" key="2">
    <source>
        <dbReference type="EMBL" id="KIM66288.1"/>
    </source>
</evidence>
<feature type="signal peptide" evidence="1">
    <location>
        <begin position="1"/>
        <end position="21"/>
    </location>
</feature>
<reference evidence="3" key="2">
    <citation type="submission" date="2015-01" db="EMBL/GenBank/DDBJ databases">
        <title>Evolutionary Origins and Diversification of the Mycorrhizal Mutualists.</title>
        <authorList>
            <consortium name="DOE Joint Genome Institute"/>
            <consortium name="Mycorrhizal Genomics Consortium"/>
            <person name="Kohler A."/>
            <person name="Kuo A."/>
            <person name="Nagy L.G."/>
            <person name="Floudas D."/>
            <person name="Copeland A."/>
            <person name="Barry K.W."/>
            <person name="Cichocki N."/>
            <person name="Veneault-Fourrey C."/>
            <person name="LaButti K."/>
            <person name="Lindquist E.A."/>
            <person name="Lipzen A."/>
            <person name="Lundell T."/>
            <person name="Morin E."/>
            <person name="Murat C."/>
            <person name="Riley R."/>
            <person name="Ohm R."/>
            <person name="Sun H."/>
            <person name="Tunlid A."/>
            <person name="Henrissat B."/>
            <person name="Grigoriev I.V."/>
            <person name="Hibbett D.S."/>
            <person name="Martin F."/>
        </authorList>
    </citation>
    <scope>NUCLEOTIDE SEQUENCE [LARGE SCALE GENOMIC DNA]</scope>
    <source>
        <strain evidence="3">Foug A</strain>
    </source>
</reference>
<feature type="chain" id="PRO_5002160680" evidence="1">
    <location>
        <begin position="22"/>
        <end position="113"/>
    </location>
</feature>
<dbReference type="InParanoid" id="A0A0C2ZXX1"/>
<evidence type="ECO:0000256" key="1">
    <source>
        <dbReference type="SAM" id="SignalP"/>
    </source>
</evidence>
<sequence length="113" mass="12104">MFSNVLFSTFAVALILNLVGAEPVDRRFDVGSAIDSATAAILSLVSVLTSDAASLYSEGTLEGVSWYTVGTSYAYVCVHQGVSEGRNANFGHQTEANERYSQCPPSFSPMVER</sequence>
<dbReference type="Proteomes" id="UP000053989">
    <property type="component" value="Unassembled WGS sequence"/>
</dbReference>
<keyword evidence="3" id="KW-1185">Reference proteome</keyword>
<protein>
    <submittedName>
        <fullName evidence="2">Uncharacterized protein</fullName>
    </submittedName>
</protein>
<proteinExistence type="predicted"/>
<dbReference type="HOGENOM" id="CLU_2135013_0_0_1"/>
<keyword evidence="1" id="KW-0732">Signal</keyword>
<dbReference type="AlphaFoldDB" id="A0A0C2ZXX1"/>